<reference evidence="1 2" key="1">
    <citation type="submission" date="2013-11" db="EMBL/GenBank/DDBJ databases">
        <title>The Genome Sequence of Phytophthora parasitica CJ05E6.</title>
        <authorList>
            <consortium name="The Broad Institute Genomics Platform"/>
            <person name="Russ C."/>
            <person name="Tyler B."/>
            <person name="Panabieres F."/>
            <person name="Shan W."/>
            <person name="Tripathy S."/>
            <person name="Grunwald N."/>
            <person name="Machado M."/>
            <person name="Johnson C.S."/>
            <person name="Arredondo F."/>
            <person name="Hong C."/>
            <person name="Coffey M."/>
            <person name="Young S.K."/>
            <person name="Zeng Q."/>
            <person name="Gargeya S."/>
            <person name="Fitzgerald M."/>
            <person name="Abouelleil A."/>
            <person name="Alvarado L."/>
            <person name="Chapman S.B."/>
            <person name="Gainer-Dewar J."/>
            <person name="Goldberg J."/>
            <person name="Griggs A."/>
            <person name="Gujja S."/>
            <person name="Hansen M."/>
            <person name="Howarth C."/>
            <person name="Imamovic A."/>
            <person name="Ireland A."/>
            <person name="Larimer J."/>
            <person name="McCowan C."/>
            <person name="Murphy C."/>
            <person name="Pearson M."/>
            <person name="Poon T.W."/>
            <person name="Priest M."/>
            <person name="Roberts A."/>
            <person name="Saif S."/>
            <person name="Shea T."/>
            <person name="Sykes S."/>
            <person name="Wortman J."/>
            <person name="Nusbaum C."/>
            <person name="Birren B."/>
        </authorList>
    </citation>
    <scope>NUCLEOTIDE SEQUENCE [LARGE SCALE GENOMIC DNA]</scope>
    <source>
        <strain evidence="1 2">CJ05E6</strain>
    </source>
</reference>
<dbReference type="Proteomes" id="UP000053864">
    <property type="component" value="Unassembled WGS sequence"/>
</dbReference>
<dbReference type="EMBL" id="KI670390">
    <property type="protein sequence ID" value="ETL50407.1"/>
    <property type="molecule type" value="Genomic_DNA"/>
</dbReference>
<dbReference type="AlphaFoldDB" id="W2JX84"/>
<evidence type="ECO:0000313" key="2">
    <source>
        <dbReference type="Proteomes" id="UP000053864"/>
    </source>
</evidence>
<organism evidence="1 2">
    <name type="scientific">Phytophthora nicotianae</name>
    <name type="common">Potato buckeye rot agent</name>
    <name type="synonym">Phytophthora parasitica</name>
    <dbReference type="NCBI Taxonomy" id="4792"/>
    <lineage>
        <taxon>Eukaryota</taxon>
        <taxon>Sar</taxon>
        <taxon>Stramenopiles</taxon>
        <taxon>Oomycota</taxon>
        <taxon>Peronosporomycetes</taxon>
        <taxon>Peronosporales</taxon>
        <taxon>Peronosporaceae</taxon>
        <taxon>Phytophthora</taxon>
    </lineage>
</organism>
<protein>
    <submittedName>
        <fullName evidence="1">Uncharacterized protein</fullName>
    </submittedName>
</protein>
<accession>W2JX84</accession>
<dbReference type="VEuPathDB" id="FungiDB:PPTG_00314"/>
<name>W2JX84_PHYNI</name>
<evidence type="ECO:0000313" key="1">
    <source>
        <dbReference type="EMBL" id="ETL50407.1"/>
    </source>
</evidence>
<dbReference type="SUPFAM" id="SSF47823">
    <property type="entry name" value="lambda integrase-like, N-terminal domain"/>
    <property type="match status" value="1"/>
</dbReference>
<gene>
    <name evidence="1" type="ORF">L916_00357</name>
</gene>
<proteinExistence type="predicted"/>
<sequence>MDLPATSRLYNEALAAAKFANQSLEARTRVDYTGSLRRFVEFCKQEGYSNPIQQRFVELPGVVAAYINRIATTNPSQWPVEKLRAALSWHYTMPEMLVGGHPHDRWAVETTADGQAVPRGNPARSAAITQILASLSKAKRRERTPKRASPMSLSMLSKLIAFLQDYTMFNKTMRLWFSAVCSLCFLWNVSNQLLMKKGDIQLGLQRKSRKDGTLIRFGCFTIRDRKTDHDLKQGGRIRFTGHRKKRKLPRP</sequence>